<keyword evidence="2" id="KW-1185">Reference proteome</keyword>
<gene>
    <name evidence="1" type="ORF">NM688_g1944</name>
</gene>
<evidence type="ECO:0000313" key="1">
    <source>
        <dbReference type="EMBL" id="KAJ3556589.1"/>
    </source>
</evidence>
<reference evidence="1" key="1">
    <citation type="submission" date="2022-07" db="EMBL/GenBank/DDBJ databases">
        <title>Genome Sequence of Phlebia brevispora.</title>
        <authorList>
            <person name="Buettner E."/>
        </authorList>
    </citation>
    <scope>NUCLEOTIDE SEQUENCE</scope>
    <source>
        <strain evidence="1">MPL23</strain>
    </source>
</reference>
<accession>A0ACC1T9W3</accession>
<organism evidence="1 2">
    <name type="scientific">Phlebia brevispora</name>
    <dbReference type="NCBI Taxonomy" id="194682"/>
    <lineage>
        <taxon>Eukaryota</taxon>
        <taxon>Fungi</taxon>
        <taxon>Dikarya</taxon>
        <taxon>Basidiomycota</taxon>
        <taxon>Agaricomycotina</taxon>
        <taxon>Agaricomycetes</taxon>
        <taxon>Polyporales</taxon>
        <taxon>Meruliaceae</taxon>
        <taxon>Phlebia</taxon>
    </lineage>
</organism>
<protein>
    <submittedName>
        <fullName evidence="1">Uncharacterized protein</fullName>
    </submittedName>
</protein>
<sequence length="625" mass="68674">MSCGAGYTTAYEKHLMNTYCWVAATTLACYEYTLTFESERNFLWKQRWNLASWLFLMNRYLLLGMLVIVSVPFDYQLSLIAIAAAFSALRAYAILGRSNLALALVLSLSLVPVITNAYAASFFSYCYMDHSVFAAGTRCAISSSLSDAADLRRDAQLALNVSLLSINRTLTLRNGNPVSTIAQVVQPIIISRFILDLRGAATTDSDQIPTIEPNTFPSFAIPSYSAPTSHGTDIQHTTIAARYGEQGGLQEFVDGFTLVDAGYTQDQVEPMQIAIARVSGTNEMMCHRTIVSFEASAHVFDIDVSVTPKCNNISFEIFLCVLNNLLLIVSAGMCSVNILKAISDFRLFSTLAAFSALRVFALLGRNCLAFVLVLTLGLVPAAVDLYTIRFSSFHYVDDPVLGSSCYTKIHLPTSVLLRDRFSVGLAGRICWLVSETAVLIVTWIKTFRHVQEAYRARLYAQCGEILLRDGARSSSLPDHGQLNCSSAKGSLYFASLLLLNAAELLIEQYPDFKYSDPIAAIYQAAQSILISRFLINLRLVNTRRDEELDSSRSSVLKFLVLSVDTVVGNMGEDLDYGRGITWNEAGGDGEEAGVFQDQIPDIHASAGTMISGEHEIEEVPRDAVV</sequence>
<name>A0ACC1T9W3_9APHY</name>
<comment type="caution">
    <text evidence="1">The sequence shown here is derived from an EMBL/GenBank/DDBJ whole genome shotgun (WGS) entry which is preliminary data.</text>
</comment>
<dbReference type="EMBL" id="JANHOG010000228">
    <property type="protein sequence ID" value="KAJ3556589.1"/>
    <property type="molecule type" value="Genomic_DNA"/>
</dbReference>
<dbReference type="Proteomes" id="UP001148662">
    <property type="component" value="Unassembled WGS sequence"/>
</dbReference>
<evidence type="ECO:0000313" key="2">
    <source>
        <dbReference type="Proteomes" id="UP001148662"/>
    </source>
</evidence>
<proteinExistence type="predicted"/>